<evidence type="ECO:0000256" key="3">
    <source>
        <dbReference type="ARBA" id="ARBA00022692"/>
    </source>
</evidence>
<comment type="similarity">
    <text evidence="2">Belongs to the glycosyltransferase 31 family. Beta3-Gal-T subfamily.</text>
</comment>
<keyword evidence="5" id="KW-1133">Transmembrane helix</keyword>
<evidence type="ECO:0000313" key="7">
    <source>
        <dbReference type="EMBL" id="ALC50006.1"/>
    </source>
</evidence>
<evidence type="ECO:0000256" key="5">
    <source>
        <dbReference type="ARBA" id="ARBA00022989"/>
    </source>
</evidence>
<dbReference type="PANTHER" id="PTHR23033">
    <property type="entry name" value="BETA1,3-GALACTOSYLTRANSFERASE"/>
    <property type="match status" value="1"/>
</dbReference>
<proteinExistence type="inferred from homology"/>
<dbReference type="EMBL" id="CP012528">
    <property type="protein sequence ID" value="ALC50006.1"/>
    <property type="molecule type" value="Genomic_DNA"/>
</dbReference>
<accession>A0A0M5J8I8</accession>
<dbReference type="OrthoDB" id="414175at2759"/>
<dbReference type="InterPro" id="IPR026050">
    <property type="entry name" value="C1GALT1/C1GALT1_chp1"/>
</dbReference>
<dbReference type="OMA" id="FTHAVYP"/>
<dbReference type="Proteomes" id="UP000494163">
    <property type="component" value="Chromosome X"/>
</dbReference>
<keyword evidence="8" id="KW-1185">Reference proteome</keyword>
<evidence type="ECO:0000256" key="4">
    <source>
        <dbReference type="ARBA" id="ARBA00022968"/>
    </source>
</evidence>
<reference evidence="7 8" key="1">
    <citation type="submission" date="2015-08" db="EMBL/GenBank/DDBJ databases">
        <title>Ancestral chromatin configuration constrains chromatin evolution on differentiating sex chromosomes in Drosophila.</title>
        <authorList>
            <person name="Zhou Q."/>
            <person name="Bachtrog D."/>
        </authorList>
    </citation>
    <scope>NUCLEOTIDE SEQUENCE [LARGE SCALE GENOMIC DNA]</scope>
    <source>
        <tissue evidence="7">Whole larvae</tissue>
    </source>
</reference>
<dbReference type="GO" id="GO:0016263">
    <property type="term" value="F:glycoprotein-N-acetylgalactosamine 3-beta-galactosyltransferase activity"/>
    <property type="evidence" value="ECO:0007669"/>
    <property type="project" value="TreeGrafter"/>
</dbReference>
<evidence type="ECO:0000313" key="8">
    <source>
        <dbReference type="Proteomes" id="UP000494163"/>
    </source>
</evidence>
<dbReference type="GO" id="GO:0016020">
    <property type="term" value="C:membrane"/>
    <property type="evidence" value="ECO:0007669"/>
    <property type="project" value="UniProtKB-SubCell"/>
</dbReference>
<evidence type="ECO:0000256" key="1">
    <source>
        <dbReference type="ARBA" id="ARBA00004606"/>
    </source>
</evidence>
<keyword evidence="3" id="KW-0812">Transmembrane</keyword>
<dbReference type="STRING" id="30019.A0A0M5J8I8"/>
<sequence length="188" mass="22017">MENLRYMLYPYSPELPIYFGFNFKLMDSELKNASYMSGGSGYVLSREALRRFVHGLNDSSKCREQDDHAEDMEAGRCLHNVGVLAGDSRDAKMRNRFQPMAPYSTLISSYYGLDFWYFKYAYYNPRTCMDCLSDYPVAFHYVSPAEQYVYDYFNYKFELHGRRRYKEQLPAKLTAAEQLVIPAADNAF</sequence>
<evidence type="ECO:0000256" key="6">
    <source>
        <dbReference type="ARBA" id="ARBA00023136"/>
    </source>
</evidence>
<keyword evidence="4" id="KW-0735">Signal-anchor</keyword>
<dbReference type="Gene3D" id="3.90.550.50">
    <property type="match status" value="1"/>
</dbReference>
<dbReference type="AlphaFoldDB" id="A0A0M5J8I8"/>
<organism evidence="7 8">
    <name type="scientific">Drosophila busckii</name>
    <name type="common">Fruit fly</name>
    <dbReference type="NCBI Taxonomy" id="30019"/>
    <lineage>
        <taxon>Eukaryota</taxon>
        <taxon>Metazoa</taxon>
        <taxon>Ecdysozoa</taxon>
        <taxon>Arthropoda</taxon>
        <taxon>Hexapoda</taxon>
        <taxon>Insecta</taxon>
        <taxon>Pterygota</taxon>
        <taxon>Neoptera</taxon>
        <taxon>Endopterygota</taxon>
        <taxon>Diptera</taxon>
        <taxon>Brachycera</taxon>
        <taxon>Muscomorpha</taxon>
        <taxon>Ephydroidea</taxon>
        <taxon>Drosophilidae</taxon>
        <taxon>Drosophila</taxon>
    </lineage>
</organism>
<comment type="subcellular location">
    <subcellularLocation>
        <location evidence="1">Membrane</location>
        <topology evidence="1">Single-pass type II membrane protein</topology>
    </subcellularLocation>
</comment>
<keyword evidence="6" id="KW-0472">Membrane</keyword>
<protein>
    <submittedName>
        <fullName evidence="7">Tgy</fullName>
    </submittedName>
</protein>
<gene>
    <name evidence="7" type="ORF">Dbus_chrXg1862</name>
</gene>
<dbReference type="PANTHER" id="PTHR23033:SF14">
    <property type="entry name" value="GLYCOPROTEIN-N-ACETYLGALACTOSAMINE 3-BETA-GALACTOSYLTRANSFERASE 1-RELATED"/>
    <property type="match status" value="1"/>
</dbReference>
<evidence type="ECO:0000256" key="2">
    <source>
        <dbReference type="ARBA" id="ARBA00006462"/>
    </source>
</evidence>
<name>A0A0M5J8I8_DROBS</name>